<dbReference type="Proteomes" id="UP000203157">
    <property type="component" value="Segment"/>
</dbReference>
<dbReference type="Pfam" id="PF12322">
    <property type="entry name" value="T4_baseplate"/>
    <property type="match status" value="1"/>
</dbReference>
<organism evidence="1 2">
    <name type="scientific">Cyanophage S-RIM32</name>
    <dbReference type="NCBI Taxonomy" id="1278479"/>
    <lineage>
        <taxon>Viruses</taxon>
        <taxon>Duplodnaviria</taxon>
        <taxon>Heunggongvirae</taxon>
        <taxon>Uroviricota</taxon>
        <taxon>Caudoviricetes</taxon>
        <taxon>Pantevenvirales</taxon>
        <taxon>Kyanoviridae</taxon>
        <taxon>Bristolvirus</taxon>
        <taxon>Bristolvirus rhodeisland</taxon>
    </lineage>
</organism>
<dbReference type="KEGG" id="vg:29122510"/>
<evidence type="ECO:0000313" key="2">
    <source>
        <dbReference type="Proteomes" id="UP000203157"/>
    </source>
</evidence>
<gene>
    <name evidence="1" type="ORF">R1080702_008</name>
</gene>
<proteinExistence type="predicted"/>
<dbReference type="EMBL" id="KU594606">
    <property type="protein sequence ID" value="AMO43023.1"/>
    <property type="molecule type" value="Genomic_DNA"/>
</dbReference>
<keyword evidence="2" id="KW-1185">Reference proteome</keyword>
<dbReference type="OrthoDB" id="9468at10239"/>
<accession>A0A127KLR0</accession>
<protein>
    <submittedName>
        <fullName evidence="1">Baseplate hub subunit</fullName>
    </submittedName>
</protein>
<dbReference type="InterPro" id="IPR024364">
    <property type="entry name" value="Baseplate_phage_T4-like"/>
</dbReference>
<name>A0A127KLR0_9CAUD</name>
<dbReference type="GeneID" id="29122510"/>
<dbReference type="RefSeq" id="YP_009301516.1">
    <property type="nucleotide sequence ID" value="NC_031235.1"/>
</dbReference>
<sequence>MALPSLATPTYETELPSTQKKIKYRPFLVKEEKILLLATESDDRKEVKEAVKSIVKNCVLTRIKIEDLATFDLEFLFLKIRAASVGEDVDMKITCLDDNETRVDYKLDISNVKVTIPEDHDKKIKLTDTVGMIMKYPGLDEFVDLTLMGTDLDDPEKVFETVAKCIDQIYEGEEVYDDSTTTMEEKIQFVESLTQKQFESVRKFFTTMPVLRHEFKVTNPNTGVESTYTLEGLQSFFG</sequence>
<evidence type="ECO:0000313" key="1">
    <source>
        <dbReference type="EMBL" id="AMO43023.1"/>
    </source>
</evidence>
<reference evidence="1 2" key="1">
    <citation type="submission" date="2016-01" db="EMBL/GenBank/DDBJ databases">
        <title>The genomic content and context of auxiliary metabolic genes in marine cyanophages.</title>
        <authorList>
            <person name="Marston M.F."/>
            <person name="Martiny J.B.H."/>
            <person name="Crummett L.T."/>
        </authorList>
    </citation>
    <scope>NUCLEOTIDE SEQUENCE [LARGE SCALE GENOMIC DNA]</scope>
    <source>
        <strain evidence="1">RW_108_0702</strain>
    </source>
</reference>